<feature type="transmembrane region" description="Helical" evidence="4">
    <location>
        <begin position="166"/>
        <end position="189"/>
    </location>
</feature>
<dbReference type="AlphaFoldDB" id="A0A942EBZ0"/>
<dbReference type="GO" id="GO:0050660">
    <property type="term" value="F:flavin adenine dinucleotide binding"/>
    <property type="evidence" value="ECO:0007669"/>
    <property type="project" value="TreeGrafter"/>
</dbReference>
<dbReference type="GO" id="GO:0004783">
    <property type="term" value="F:sulfite reductase (NADPH) activity"/>
    <property type="evidence" value="ECO:0007669"/>
    <property type="project" value="TreeGrafter"/>
</dbReference>
<evidence type="ECO:0000256" key="2">
    <source>
        <dbReference type="ARBA" id="ARBA00022643"/>
    </source>
</evidence>
<evidence type="ECO:0000256" key="4">
    <source>
        <dbReference type="SAM" id="Phobius"/>
    </source>
</evidence>
<sequence length="730" mass="78296">MLRCLHSIPGLLAALVVSFMAITGAVLSLQPLVERVFAPAGNEMSVATLVDRVLAHQPQTESVVRSASGAVTAYVANLGIGIDPVTGASLGPVEHSALFTFFTELHRSLFLGDGGRVVAGVAAVAMVILATSGIALLINRMGGWKQLFATARGTLSQRLHVELARLAVICLLLSAMTGVYLTLVTFGIVSDGGQGFGFPPYGSGEMPAPIASLSALQEVPISDLRSIILPMADDTQDVFTVTTSAGTGYVDQASGALLDFTPNAPMQTLYEAIYTLHTGQGYWWLGVLLGLASLAVPVLMITGTLIWLRRRTSMPRMPCDAGWRKADTVILVGSESNTTWSFAATLRTALAKNGHAVHVAPMNGLRASYPSASRVLVLAATYGNGTAPANANRFIERLARFQGTGIDYAVLGFGDRKFRHFCAYAETVEHAMAAHGLKPITGFEPIDRQSAQAFGQWGRRLGAAMGETLELLHQPTQPKTQSYKLIERHDYGIEVQAPTVLLRFAIPAAPSWTQALKSRLGLDGFFAGDLAGIMPPTDPIPRYYSIASRSADGILEICVRKLRGGVCSDYLFGLRPGDSVEAFVRPNPDFRPDTGCQPLILIGAGAGVAPLVGFVRANSRHRPVYLFSGGRDPSSDFLYREELKAQLDAGRLTRLFAVFSRVMGGRYVQHRLLDEAEQLRSLVRQGARFMVCGSAAMGDGVRASLDNVLAPLDLSVERLQSAGRYAEDVY</sequence>
<name>A0A942EBZ0_9HYPH</name>
<dbReference type="Gene3D" id="3.40.50.360">
    <property type="match status" value="1"/>
</dbReference>
<protein>
    <recommendedName>
        <fullName evidence="3">NADPH--hemoprotein reductase</fullName>
        <ecNumber evidence="3">1.6.2.4</ecNumber>
    </recommendedName>
</protein>
<dbReference type="InterPro" id="IPR029039">
    <property type="entry name" value="Flavoprotein-like_sf"/>
</dbReference>
<dbReference type="InterPro" id="IPR005625">
    <property type="entry name" value="PepSY-ass_TM"/>
</dbReference>
<keyword evidence="4" id="KW-0812">Transmembrane</keyword>
<dbReference type="CDD" id="cd06201">
    <property type="entry name" value="SiR_like2"/>
    <property type="match status" value="1"/>
</dbReference>
<evidence type="ECO:0000313" key="7">
    <source>
        <dbReference type="EMBL" id="MBS3848524.1"/>
    </source>
</evidence>
<dbReference type="PANTHER" id="PTHR19384">
    <property type="entry name" value="NITRIC OXIDE SYNTHASE-RELATED"/>
    <property type="match status" value="1"/>
</dbReference>
<evidence type="ECO:0000313" key="8">
    <source>
        <dbReference type="Proteomes" id="UP000678281"/>
    </source>
</evidence>
<dbReference type="RefSeq" id="WP_212658065.1">
    <property type="nucleotide sequence ID" value="NZ_JAGXTP010000001.1"/>
</dbReference>
<evidence type="ECO:0000256" key="3">
    <source>
        <dbReference type="ARBA" id="ARBA00023797"/>
    </source>
</evidence>
<dbReference type="Pfam" id="PF00175">
    <property type="entry name" value="NAD_binding_1"/>
    <property type="match status" value="1"/>
</dbReference>
<dbReference type="InterPro" id="IPR017927">
    <property type="entry name" value="FAD-bd_FR_type"/>
</dbReference>
<dbReference type="InterPro" id="IPR008254">
    <property type="entry name" value="Flavodoxin/NO_synth"/>
</dbReference>
<dbReference type="PANTHER" id="PTHR19384:SF17">
    <property type="entry name" value="NADPH--CYTOCHROME P450 REDUCTASE"/>
    <property type="match status" value="1"/>
</dbReference>
<dbReference type="SUPFAM" id="SSF63380">
    <property type="entry name" value="Riboflavin synthase domain-like"/>
    <property type="match status" value="1"/>
</dbReference>
<feature type="domain" description="FAD-binding FR-type" evidence="6">
    <location>
        <begin position="478"/>
        <end position="593"/>
    </location>
</feature>
<evidence type="ECO:0000259" key="6">
    <source>
        <dbReference type="PROSITE" id="PS51384"/>
    </source>
</evidence>
<dbReference type="InterPro" id="IPR001709">
    <property type="entry name" value="Flavoprot_Pyr_Nucl_cyt_Rdtase"/>
</dbReference>
<feature type="transmembrane region" description="Helical" evidence="4">
    <location>
        <begin position="282"/>
        <end position="308"/>
    </location>
</feature>
<dbReference type="EMBL" id="JAGXTP010000001">
    <property type="protein sequence ID" value="MBS3848524.1"/>
    <property type="molecule type" value="Genomic_DNA"/>
</dbReference>
<dbReference type="SUPFAM" id="SSF52343">
    <property type="entry name" value="Ferredoxin reductase-like, C-terminal NADP-linked domain"/>
    <property type="match status" value="1"/>
</dbReference>
<organism evidence="7 8">
    <name type="scientific">Devosia litorisediminis</name>
    <dbReference type="NCBI Taxonomy" id="2829817"/>
    <lineage>
        <taxon>Bacteria</taxon>
        <taxon>Pseudomonadati</taxon>
        <taxon>Pseudomonadota</taxon>
        <taxon>Alphaproteobacteria</taxon>
        <taxon>Hyphomicrobiales</taxon>
        <taxon>Devosiaceae</taxon>
        <taxon>Devosia</taxon>
    </lineage>
</organism>
<dbReference type="Pfam" id="PF00258">
    <property type="entry name" value="Flavodoxin_1"/>
    <property type="match status" value="1"/>
</dbReference>
<dbReference type="Proteomes" id="UP000678281">
    <property type="component" value="Unassembled WGS sequence"/>
</dbReference>
<accession>A0A942EBZ0</accession>
<keyword evidence="4" id="KW-1133">Transmembrane helix</keyword>
<gene>
    <name evidence="7" type="ORF">KD146_07395</name>
</gene>
<reference evidence="7" key="1">
    <citation type="submission" date="2021-04" db="EMBL/GenBank/DDBJ databases">
        <title>Devosia litorisediminis sp. nov., isolated from a sand dune.</title>
        <authorList>
            <person name="Park S."/>
            <person name="Yoon J.-H."/>
        </authorList>
    </citation>
    <scope>NUCLEOTIDE SEQUENCE</scope>
    <source>
        <strain evidence="7">BSSL-BM10</strain>
    </source>
</reference>
<proteinExistence type="predicted"/>
<dbReference type="Gene3D" id="3.40.50.80">
    <property type="entry name" value="Nucleotide-binding domain of ferredoxin-NADP reductase (FNR) module"/>
    <property type="match status" value="1"/>
</dbReference>
<keyword evidence="4" id="KW-0472">Membrane</keyword>
<dbReference type="SUPFAM" id="SSF52218">
    <property type="entry name" value="Flavoproteins"/>
    <property type="match status" value="1"/>
</dbReference>
<dbReference type="GO" id="GO:0005829">
    <property type="term" value="C:cytosol"/>
    <property type="evidence" value="ECO:0007669"/>
    <property type="project" value="TreeGrafter"/>
</dbReference>
<dbReference type="EC" id="1.6.2.4" evidence="3"/>
<dbReference type="PRINTS" id="PR00371">
    <property type="entry name" value="FPNCR"/>
</dbReference>
<feature type="domain" description="Flavodoxin-like" evidence="5">
    <location>
        <begin position="328"/>
        <end position="462"/>
    </location>
</feature>
<keyword evidence="1" id="KW-0285">Flavoprotein</keyword>
<comment type="caution">
    <text evidence="7">The sequence shown here is derived from an EMBL/GenBank/DDBJ whole genome shotgun (WGS) entry which is preliminary data.</text>
</comment>
<keyword evidence="8" id="KW-1185">Reference proteome</keyword>
<keyword evidence="2" id="KW-0288">FMN</keyword>
<dbReference type="GO" id="GO:0010181">
    <property type="term" value="F:FMN binding"/>
    <property type="evidence" value="ECO:0007669"/>
    <property type="project" value="InterPro"/>
</dbReference>
<dbReference type="InterPro" id="IPR017938">
    <property type="entry name" value="Riboflavin_synthase-like_b-brl"/>
</dbReference>
<feature type="transmembrane region" description="Helical" evidence="4">
    <location>
        <begin position="12"/>
        <end position="33"/>
    </location>
</feature>
<dbReference type="PROSITE" id="PS50902">
    <property type="entry name" value="FLAVODOXIN_LIKE"/>
    <property type="match status" value="1"/>
</dbReference>
<evidence type="ECO:0000259" key="5">
    <source>
        <dbReference type="PROSITE" id="PS50902"/>
    </source>
</evidence>
<dbReference type="InterPro" id="IPR001433">
    <property type="entry name" value="OxRdtase_FAD/NAD-bd"/>
</dbReference>
<dbReference type="InterPro" id="IPR039261">
    <property type="entry name" value="FNR_nucleotide-bd"/>
</dbReference>
<dbReference type="PROSITE" id="PS51384">
    <property type="entry name" value="FAD_FR"/>
    <property type="match status" value="1"/>
</dbReference>
<dbReference type="Pfam" id="PF03929">
    <property type="entry name" value="PepSY_TM"/>
    <property type="match status" value="1"/>
</dbReference>
<dbReference type="Gene3D" id="2.40.30.10">
    <property type="entry name" value="Translation factors"/>
    <property type="match status" value="1"/>
</dbReference>
<feature type="transmembrane region" description="Helical" evidence="4">
    <location>
        <begin position="117"/>
        <end position="138"/>
    </location>
</feature>
<evidence type="ECO:0000256" key="1">
    <source>
        <dbReference type="ARBA" id="ARBA00022630"/>
    </source>
</evidence>